<reference evidence="3" key="2">
    <citation type="journal article" date="2015" name="Data Brief">
        <title>Shoot transcriptome of the giant reed, Arundo donax.</title>
        <authorList>
            <person name="Barrero R.A."/>
            <person name="Guerrero F.D."/>
            <person name="Moolhuijzen P."/>
            <person name="Goolsby J.A."/>
            <person name="Tidwell J."/>
            <person name="Bellgard S.E."/>
            <person name="Bellgard M.I."/>
        </authorList>
    </citation>
    <scope>NUCLEOTIDE SEQUENCE</scope>
    <source>
        <tissue evidence="3">Shoot tissue taken approximately 20 cm above the soil surface</tissue>
    </source>
</reference>
<evidence type="ECO:0000256" key="1">
    <source>
        <dbReference type="SAM" id="MobiDB-lite"/>
    </source>
</evidence>
<protein>
    <submittedName>
        <fullName evidence="3">Uncharacterized protein</fullName>
    </submittedName>
</protein>
<evidence type="ECO:0000256" key="2">
    <source>
        <dbReference type="SAM" id="Phobius"/>
    </source>
</evidence>
<dbReference type="AlphaFoldDB" id="A0A0A9CP24"/>
<proteinExistence type="predicted"/>
<dbReference type="PANTHER" id="PTHR33782">
    <property type="entry name" value="OS01G0121600 PROTEIN"/>
    <property type="match status" value="1"/>
</dbReference>
<reference evidence="3" key="1">
    <citation type="submission" date="2014-09" db="EMBL/GenBank/DDBJ databases">
        <authorList>
            <person name="Magalhaes I.L.F."/>
            <person name="Oliveira U."/>
            <person name="Santos F.R."/>
            <person name="Vidigal T.H.D.A."/>
            <person name="Brescovit A.D."/>
            <person name="Santos A.J."/>
        </authorList>
    </citation>
    <scope>NUCLEOTIDE SEQUENCE</scope>
    <source>
        <tissue evidence="3">Shoot tissue taken approximately 20 cm above the soil surface</tissue>
    </source>
</reference>
<organism evidence="3">
    <name type="scientific">Arundo donax</name>
    <name type="common">Giant reed</name>
    <name type="synonym">Donax arundinaceus</name>
    <dbReference type="NCBI Taxonomy" id="35708"/>
    <lineage>
        <taxon>Eukaryota</taxon>
        <taxon>Viridiplantae</taxon>
        <taxon>Streptophyta</taxon>
        <taxon>Embryophyta</taxon>
        <taxon>Tracheophyta</taxon>
        <taxon>Spermatophyta</taxon>
        <taxon>Magnoliopsida</taxon>
        <taxon>Liliopsida</taxon>
        <taxon>Poales</taxon>
        <taxon>Poaceae</taxon>
        <taxon>PACMAD clade</taxon>
        <taxon>Arundinoideae</taxon>
        <taxon>Arundineae</taxon>
        <taxon>Arundo</taxon>
    </lineage>
</organism>
<keyword evidence="2" id="KW-0812">Transmembrane</keyword>
<dbReference type="PANTHER" id="PTHR33782:SF3">
    <property type="entry name" value="OS05G0516700 PROTEIN"/>
    <property type="match status" value="1"/>
</dbReference>
<keyword evidence="2" id="KW-0472">Membrane</keyword>
<dbReference type="EMBL" id="GBRH01224638">
    <property type="protein sequence ID" value="JAD73257.1"/>
    <property type="molecule type" value="Transcribed_RNA"/>
</dbReference>
<keyword evidence="2" id="KW-1133">Transmembrane helix</keyword>
<accession>A0A0A9CP24</accession>
<name>A0A0A9CP24_ARUDO</name>
<feature type="transmembrane region" description="Helical" evidence="2">
    <location>
        <begin position="67"/>
        <end position="92"/>
    </location>
</feature>
<sequence>MATLRQRIREARAALSENDIDTNTDADVPPPTGWSELERRHHGSYVAGVRGTAGLLKAFLMSARPGLGAGIVALLLLGVLASRFFVCAQLIAAVDSLSSAGLNGP</sequence>
<feature type="region of interest" description="Disordered" evidence="1">
    <location>
        <begin position="15"/>
        <end position="37"/>
    </location>
</feature>
<evidence type="ECO:0000313" key="3">
    <source>
        <dbReference type="EMBL" id="JAD73257.1"/>
    </source>
</evidence>